<protein>
    <recommendedName>
        <fullName evidence="2">HMG box domain-containing protein</fullName>
    </recommendedName>
</protein>
<dbReference type="PROSITE" id="PS50118">
    <property type="entry name" value="HMG_BOX_2"/>
    <property type="match status" value="1"/>
</dbReference>
<accession>A0A1R1PEF4</accession>
<dbReference type="InterPro" id="IPR036910">
    <property type="entry name" value="HMG_box_dom_sf"/>
</dbReference>
<dbReference type="InterPro" id="IPR009071">
    <property type="entry name" value="HMG_box_dom"/>
</dbReference>
<evidence type="ECO:0000313" key="3">
    <source>
        <dbReference type="EMBL" id="OMH79298.1"/>
    </source>
</evidence>
<dbReference type="AlphaFoldDB" id="A0A1R1PEF4"/>
<dbReference type="Pfam" id="PF09011">
    <property type="entry name" value="HMG_box_2"/>
    <property type="match status" value="1"/>
</dbReference>
<name>A0A1R1PEF4_ZANCU</name>
<keyword evidence="4" id="KW-1185">Reference proteome</keyword>
<organism evidence="3 4">
    <name type="scientific">Zancudomyces culisetae</name>
    <name type="common">Gut fungus</name>
    <name type="synonym">Smittium culisetae</name>
    <dbReference type="NCBI Taxonomy" id="1213189"/>
    <lineage>
        <taxon>Eukaryota</taxon>
        <taxon>Fungi</taxon>
        <taxon>Fungi incertae sedis</taxon>
        <taxon>Zoopagomycota</taxon>
        <taxon>Kickxellomycotina</taxon>
        <taxon>Harpellomycetes</taxon>
        <taxon>Harpellales</taxon>
        <taxon>Legeriomycetaceae</taxon>
        <taxon>Zancudomyces</taxon>
    </lineage>
</organism>
<sequence>MRIKKTNRPGYSLRLKNPLVPKRVPNPYAMYLQERLKLRPVLNSREEYLQSISIISKDWRELPDAEKQKYIDIYREKSEERAKLLEKKVSG</sequence>
<gene>
    <name evidence="3" type="ORF">AX774_g7292</name>
</gene>
<dbReference type="GO" id="GO:0005634">
    <property type="term" value="C:nucleus"/>
    <property type="evidence" value="ECO:0007669"/>
    <property type="project" value="UniProtKB-UniRule"/>
</dbReference>
<reference evidence="4" key="1">
    <citation type="submission" date="2017-01" db="EMBL/GenBank/DDBJ databases">
        <authorList>
            <person name="Wang Y."/>
            <person name="White M."/>
            <person name="Kvist S."/>
            <person name="Moncalvo J.-M."/>
        </authorList>
    </citation>
    <scope>NUCLEOTIDE SEQUENCE [LARGE SCALE GENOMIC DNA]</scope>
    <source>
        <strain evidence="4">COL-18-3</strain>
    </source>
</reference>
<keyword evidence="1" id="KW-0238">DNA-binding</keyword>
<evidence type="ECO:0000313" key="4">
    <source>
        <dbReference type="Proteomes" id="UP000188320"/>
    </source>
</evidence>
<dbReference type="OrthoDB" id="1919336at2759"/>
<dbReference type="GO" id="GO:0003677">
    <property type="term" value="F:DNA binding"/>
    <property type="evidence" value="ECO:0007669"/>
    <property type="project" value="UniProtKB-UniRule"/>
</dbReference>
<evidence type="ECO:0000256" key="1">
    <source>
        <dbReference type="PROSITE-ProRule" id="PRU00267"/>
    </source>
</evidence>
<feature type="DNA-binding region" description="HMG box" evidence="1">
    <location>
        <begin position="21"/>
        <end position="89"/>
    </location>
</feature>
<dbReference type="Gene3D" id="1.10.30.10">
    <property type="entry name" value="High mobility group box domain"/>
    <property type="match status" value="1"/>
</dbReference>
<proteinExistence type="predicted"/>
<comment type="caution">
    <text evidence="3">The sequence shown here is derived from an EMBL/GenBank/DDBJ whole genome shotgun (WGS) entry which is preliminary data.</text>
</comment>
<feature type="domain" description="HMG box" evidence="2">
    <location>
        <begin position="21"/>
        <end position="89"/>
    </location>
</feature>
<dbReference type="EMBL" id="LSSK01001601">
    <property type="protein sequence ID" value="OMH79298.1"/>
    <property type="molecule type" value="Genomic_DNA"/>
</dbReference>
<keyword evidence="1" id="KW-0539">Nucleus</keyword>
<dbReference type="Proteomes" id="UP000188320">
    <property type="component" value="Unassembled WGS sequence"/>
</dbReference>
<evidence type="ECO:0000259" key="2">
    <source>
        <dbReference type="PROSITE" id="PS50118"/>
    </source>
</evidence>
<dbReference type="SUPFAM" id="SSF47095">
    <property type="entry name" value="HMG-box"/>
    <property type="match status" value="1"/>
</dbReference>